<feature type="transmembrane region" description="Helical" evidence="10">
    <location>
        <begin position="99"/>
        <end position="118"/>
    </location>
</feature>
<evidence type="ECO:0000313" key="13">
    <source>
        <dbReference type="Proteomes" id="UP000028990"/>
    </source>
</evidence>
<dbReference type="InterPro" id="IPR004073">
    <property type="entry name" value="GPCR_3_vmron_rcpt_2"/>
</dbReference>
<dbReference type="InterPro" id="IPR000068">
    <property type="entry name" value="GPCR_3_Ca_sens_rcpt-rel"/>
</dbReference>
<keyword evidence="7 12" id="KW-0675">Receptor</keyword>
<dbReference type="GO" id="GO:0005886">
    <property type="term" value="C:plasma membrane"/>
    <property type="evidence" value="ECO:0007669"/>
    <property type="project" value="UniProtKB-SubCell"/>
</dbReference>
<evidence type="ECO:0000256" key="2">
    <source>
        <dbReference type="ARBA" id="ARBA00022475"/>
    </source>
</evidence>
<dbReference type="InterPro" id="IPR017978">
    <property type="entry name" value="GPCR_3_C"/>
</dbReference>
<dbReference type="GO" id="GO:0004930">
    <property type="term" value="F:G protein-coupled receptor activity"/>
    <property type="evidence" value="ECO:0007669"/>
    <property type="project" value="UniProtKB-KW"/>
</dbReference>
<dbReference type="PROSITE" id="PS50259">
    <property type="entry name" value="G_PROTEIN_RECEP_F3_4"/>
    <property type="match status" value="1"/>
</dbReference>
<evidence type="ECO:0000256" key="5">
    <source>
        <dbReference type="ARBA" id="ARBA00023040"/>
    </source>
</evidence>
<dbReference type="PANTHER" id="PTHR24061:SF545">
    <property type="entry name" value="VOMERONASAL 2, RECEPTOR 118-RELATED"/>
    <property type="match status" value="1"/>
</dbReference>
<dbReference type="Proteomes" id="UP000028990">
    <property type="component" value="Unassembled WGS sequence"/>
</dbReference>
<keyword evidence="9" id="KW-0807">Transducer</keyword>
<evidence type="ECO:0000259" key="11">
    <source>
        <dbReference type="PROSITE" id="PS50259"/>
    </source>
</evidence>
<accession>A0A091CP11</accession>
<reference evidence="12 13" key="1">
    <citation type="submission" date="2013-11" db="EMBL/GenBank/DDBJ databases">
        <title>The Damaraland mole rat (Fukomys damarensis) genome and evolution of African mole rats.</title>
        <authorList>
            <person name="Gladyshev V.N."/>
            <person name="Fang X."/>
        </authorList>
    </citation>
    <scope>NUCLEOTIDE SEQUENCE [LARGE SCALE GENOMIC DNA]</scope>
    <source>
        <tissue evidence="12">Liver</tissue>
    </source>
</reference>
<dbReference type="PRINTS" id="PR00248">
    <property type="entry name" value="GPCRMGR"/>
</dbReference>
<dbReference type="AlphaFoldDB" id="A0A091CP11"/>
<keyword evidence="3 10" id="KW-0812">Transmembrane</keyword>
<comment type="subcellular location">
    <subcellularLocation>
        <location evidence="1">Cell membrane</location>
        <topology evidence="1">Multi-pass membrane protein</topology>
    </subcellularLocation>
</comment>
<evidence type="ECO:0000256" key="9">
    <source>
        <dbReference type="ARBA" id="ARBA00023224"/>
    </source>
</evidence>
<evidence type="ECO:0000256" key="7">
    <source>
        <dbReference type="ARBA" id="ARBA00023170"/>
    </source>
</evidence>
<evidence type="ECO:0000256" key="6">
    <source>
        <dbReference type="ARBA" id="ARBA00023136"/>
    </source>
</evidence>
<keyword evidence="2" id="KW-1003">Cell membrane</keyword>
<dbReference type="InterPro" id="IPR000337">
    <property type="entry name" value="GPCR_3"/>
</dbReference>
<keyword evidence="4 10" id="KW-1133">Transmembrane helix</keyword>
<dbReference type="PRINTS" id="PR01535">
    <property type="entry name" value="VOMERONASL2R"/>
</dbReference>
<keyword evidence="8" id="KW-0325">Glycoprotein</keyword>
<evidence type="ECO:0000313" key="12">
    <source>
        <dbReference type="EMBL" id="KFO19767.1"/>
    </source>
</evidence>
<feature type="transmembrane region" description="Helical" evidence="10">
    <location>
        <begin position="67"/>
        <end position="87"/>
    </location>
</feature>
<keyword evidence="6 10" id="KW-0472">Membrane</keyword>
<name>A0A091CP11_FUKDA</name>
<evidence type="ECO:0000256" key="1">
    <source>
        <dbReference type="ARBA" id="ARBA00004651"/>
    </source>
</evidence>
<dbReference type="PANTHER" id="PTHR24061">
    <property type="entry name" value="CALCIUM-SENSING RECEPTOR-RELATED"/>
    <property type="match status" value="1"/>
</dbReference>
<evidence type="ECO:0000256" key="4">
    <source>
        <dbReference type="ARBA" id="ARBA00022989"/>
    </source>
</evidence>
<sequence length="124" mass="13732">MANEEQGTEKVWEEGDAHSEHGHIILLCNKSSLTAFYCAREYLDFLALVSFTVAFLAKILPDALNEAKFLMFSLLVFCNVWVTFLPVNHSTKAKVMVTMEVFSILASSAGLLGCMFAPNATLFC</sequence>
<gene>
    <name evidence="12" type="ORF">H920_18836</name>
</gene>
<feature type="domain" description="G-protein coupled receptors family 3 profile" evidence="11">
    <location>
        <begin position="1"/>
        <end position="124"/>
    </location>
</feature>
<evidence type="ECO:0000256" key="8">
    <source>
        <dbReference type="ARBA" id="ARBA00023180"/>
    </source>
</evidence>
<proteinExistence type="predicted"/>
<protein>
    <submittedName>
        <fullName evidence="12">Vomeronasal type-2 receptor 26</fullName>
    </submittedName>
</protein>
<dbReference type="Pfam" id="PF00003">
    <property type="entry name" value="7tm_3"/>
    <property type="match status" value="1"/>
</dbReference>
<feature type="transmembrane region" description="Helical" evidence="10">
    <location>
        <begin position="42"/>
        <end position="61"/>
    </location>
</feature>
<keyword evidence="13" id="KW-1185">Reference proteome</keyword>
<evidence type="ECO:0000256" key="3">
    <source>
        <dbReference type="ARBA" id="ARBA00022692"/>
    </source>
</evidence>
<dbReference type="EMBL" id="KN124898">
    <property type="protein sequence ID" value="KFO19767.1"/>
    <property type="molecule type" value="Genomic_DNA"/>
</dbReference>
<keyword evidence="5" id="KW-0297">G-protein coupled receptor</keyword>
<organism evidence="12 13">
    <name type="scientific">Fukomys damarensis</name>
    <name type="common">Damaraland mole rat</name>
    <name type="synonym">Cryptomys damarensis</name>
    <dbReference type="NCBI Taxonomy" id="885580"/>
    <lineage>
        <taxon>Eukaryota</taxon>
        <taxon>Metazoa</taxon>
        <taxon>Chordata</taxon>
        <taxon>Craniata</taxon>
        <taxon>Vertebrata</taxon>
        <taxon>Euteleostomi</taxon>
        <taxon>Mammalia</taxon>
        <taxon>Eutheria</taxon>
        <taxon>Euarchontoglires</taxon>
        <taxon>Glires</taxon>
        <taxon>Rodentia</taxon>
        <taxon>Hystricomorpha</taxon>
        <taxon>Bathyergidae</taxon>
        <taxon>Fukomys</taxon>
    </lineage>
</organism>
<evidence type="ECO:0000256" key="10">
    <source>
        <dbReference type="SAM" id="Phobius"/>
    </source>
</evidence>